<dbReference type="Pfam" id="PF07690">
    <property type="entry name" value="MFS_1"/>
    <property type="match status" value="1"/>
</dbReference>
<keyword evidence="2 5" id="KW-0812">Transmembrane</keyword>
<name>A0A5E4SZV0_9BURK</name>
<keyword evidence="8" id="KW-1185">Reference proteome</keyword>
<feature type="transmembrane region" description="Helical" evidence="5">
    <location>
        <begin position="147"/>
        <end position="170"/>
    </location>
</feature>
<evidence type="ECO:0000256" key="3">
    <source>
        <dbReference type="ARBA" id="ARBA00022989"/>
    </source>
</evidence>
<dbReference type="Gene3D" id="1.20.1250.20">
    <property type="entry name" value="MFS general substrate transporter like domains"/>
    <property type="match status" value="1"/>
</dbReference>
<evidence type="ECO:0000313" key="8">
    <source>
        <dbReference type="Proteomes" id="UP000334380"/>
    </source>
</evidence>
<feature type="transmembrane region" description="Helical" evidence="5">
    <location>
        <begin position="336"/>
        <end position="356"/>
    </location>
</feature>
<dbReference type="InterPro" id="IPR020846">
    <property type="entry name" value="MFS_dom"/>
</dbReference>
<feature type="domain" description="Major facilitator superfamily (MFS) profile" evidence="6">
    <location>
        <begin position="1"/>
        <end position="509"/>
    </location>
</feature>
<proteinExistence type="predicted"/>
<dbReference type="InterPro" id="IPR011701">
    <property type="entry name" value="MFS"/>
</dbReference>
<keyword evidence="4 5" id="KW-0472">Membrane</keyword>
<feature type="transmembrane region" description="Helical" evidence="5">
    <location>
        <begin position="276"/>
        <end position="299"/>
    </location>
</feature>
<dbReference type="Gene3D" id="1.20.1720.10">
    <property type="entry name" value="Multidrug resistance protein D"/>
    <property type="match status" value="1"/>
</dbReference>
<dbReference type="GO" id="GO:0022857">
    <property type="term" value="F:transmembrane transporter activity"/>
    <property type="evidence" value="ECO:0007669"/>
    <property type="project" value="InterPro"/>
</dbReference>
<keyword evidence="3 5" id="KW-1133">Transmembrane helix</keyword>
<feature type="transmembrane region" description="Helical" evidence="5">
    <location>
        <begin position="58"/>
        <end position="76"/>
    </location>
</feature>
<gene>
    <name evidence="7" type="ORF">PTE31013_01125</name>
</gene>
<dbReference type="AlphaFoldDB" id="A0A5E4SZV0"/>
<dbReference type="PROSITE" id="PS00216">
    <property type="entry name" value="SUGAR_TRANSPORT_1"/>
    <property type="match status" value="1"/>
</dbReference>
<comment type="subcellular location">
    <subcellularLocation>
        <location evidence="1">Membrane</location>
        <topology evidence="1">Multi-pass membrane protein</topology>
    </subcellularLocation>
</comment>
<feature type="transmembrane region" description="Helical" evidence="5">
    <location>
        <begin position="88"/>
        <end position="105"/>
    </location>
</feature>
<feature type="transmembrane region" description="Helical" evidence="5">
    <location>
        <begin position="239"/>
        <end position="256"/>
    </location>
</feature>
<dbReference type="SUPFAM" id="SSF103473">
    <property type="entry name" value="MFS general substrate transporter"/>
    <property type="match status" value="1"/>
</dbReference>
<sequence length="529" mass="54337">MSIMASRPVPRDDASWRRRRLGLFSVCLAALLLPICFSGGAVATPAIGAALHGSALEMRWITSAFMLAFGGCLMAAGACADAFGRKRIFLLGVGCLLLTSLALAFSRSALAVDWLRALQGVSAAATLAGGGASLAQDFDGHARARAYGLLGTTFGVGLAFGPLLAGLLIVRFGWQGVFAATAVVAALALVIGTRGMRESRDPAATGLDWPGTLSFTGALASFTYGVIQAPALGATAPEVIGALAFAVVLAVAFVAIERRVAHPMLDLTLFRYVRFIGVQLLPVATSCCYIVLLVLLPLRFIGVHGDSEVTAGLRMTALSLPMLVVPFVATQLARRIPSGVLCSTGLVLAAAGLAWLARTVGAPDTGVLCPALWPMLLIGAGSAMPWGLMDGLSVSVVPTDRAGMAMGIFNTTRVASEGVMLALVGAVLIALIGAQLPDMPGAVAPDVAREAVNRLVAGDMHGAMARAPAWGEAALRSAYEHAFATLLDRLAIVTLLCAIVVFACLSGKTRSGATDTADLGEPSTDTATP</sequence>
<dbReference type="InterPro" id="IPR036259">
    <property type="entry name" value="MFS_trans_sf"/>
</dbReference>
<feature type="transmembrane region" description="Helical" evidence="5">
    <location>
        <begin position="486"/>
        <end position="505"/>
    </location>
</feature>
<evidence type="ECO:0000256" key="5">
    <source>
        <dbReference type="SAM" id="Phobius"/>
    </source>
</evidence>
<dbReference type="CDD" id="cd17321">
    <property type="entry name" value="MFS_MMR_MDR_like"/>
    <property type="match status" value="1"/>
</dbReference>
<dbReference type="EMBL" id="CABPRU010000002">
    <property type="protein sequence ID" value="VVD81396.1"/>
    <property type="molecule type" value="Genomic_DNA"/>
</dbReference>
<evidence type="ECO:0000256" key="2">
    <source>
        <dbReference type="ARBA" id="ARBA00022692"/>
    </source>
</evidence>
<feature type="transmembrane region" description="Helical" evidence="5">
    <location>
        <begin position="207"/>
        <end position="227"/>
    </location>
</feature>
<evidence type="ECO:0000256" key="4">
    <source>
        <dbReference type="ARBA" id="ARBA00023136"/>
    </source>
</evidence>
<feature type="transmembrane region" description="Helical" evidence="5">
    <location>
        <begin position="376"/>
        <end position="397"/>
    </location>
</feature>
<dbReference type="PANTHER" id="PTHR42718:SF49">
    <property type="entry name" value="EXPORT PROTEIN"/>
    <property type="match status" value="1"/>
</dbReference>
<evidence type="ECO:0000256" key="1">
    <source>
        <dbReference type="ARBA" id="ARBA00004141"/>
    </source>
</evidence>
<reference evidence="7 8" key="1">
    <citation type="submission" date="2019-08" db="EMBL/GenBank/DDBJ databases">
        <authorList>
            <person name="Peeters C."/>
        </authorList>
    </citation>
    <scope>NUCLEOTIDE SEQUENCE [LARGE SCALE GENOMIC DNA]</scope>
    <source>
        <strain evidence="7 8">LMG 31013</strain>
    </source>
</reference>
<feature type="transmembrane region" description="Helical" evidence="5">
    <location>
        <begin position="311"/>
        <end position="329"/>
    </location>
</feature>
<dbReference type="InterPro" id="IPR005829">
    <property type="entry name" value="Sugar_transporter_CS"/>
</dbReference>
<protein>
    <submittedName>
        <fullName evidence="7">MFS transporter</fullName>
    </submittedName>
</protein>
<evidence type="ECO:0000313" key="7">
    <source>
        <dbReference type="EMBL" id="VVD81396.1"/>
    </source>
</evidence>
<feature type="transmembrane region" description="Helical" evidence="5">
    <location>
        <begin position="418"/>
        <end position="436"/>
    </location>
</feature>
<evidence type="ECO:0000259" key="6">
    <source>
        <dbReference type="PROSITE" id="PS50850"/>
    </source>
</evidence>
<dbReference type="GO" id="GO:0016020">
    <property type="term" value="C:membrane"/>
    <property type="evidence" value="ECO:0007669"/>
    <property type="project" value="UniProtKB-SubCell"/>
</dbReference>
<dbReference type="RefSeq" id="WP_425495540.1">
    <property type="nucleotide sequence ID" value="NZ_CABPRU010000002.1"/>
</dbReference>
<dbReference type="PROSITE" id="PS50850">
    <property type="entry name" value="MFS"/>
    <property type="match status" value="1"/>
</dbReference>
<feature type="transmembrane region" description="Helical" evidence="5">
    <location>
        <begin position="117"/>
        <end position="135"/>
    </location>
</feature>
<dbReference type="Proteomes" id="UP000334380">
    <property type="component" value="Unassembled WGS sequence"/>
</dbReference>
<accession>A0A5E4SZV0</accession>
<dbReference type="PANTHER" id="PTHR42718">
    <property type="entry name" value="MAJOR FACILITATOR SUPERFAMILY MULTIDRUG TRANSPORTER MFSC"/>
    <property type="match status" value="1"/>
</dbReference>
<feature type="transmembrane region" description="Helical" evidence="5">
    <location>
        <begin position="176"/>
        <end position="195"/>
    </location>
</feature>
<organism evidence="7 8">
    <name type="scientific">Pandoraea terrigena</name>
    <dbReference type="NCBI Taxonomy" id="2508292"/>
    <lineage>
        <taxon>Bacteria</taxon>
        <taxon>Pseudomonadati</taxon>
        <taxon>Pseudomonadota</taxon>
        <taxon>Betaproteobacteria</taxon>
        <taxon>Burkholderiales</taxon>
        <taxon>Burkholderiaceae</taxon>
        <taxon>Pandoraea</taxon>
    </lineage>
</organism>